<organism evidence="2 3">
    <name type="scientific">Elasticomyces elasticus</name>
    <dbReference type="NCBI Taxonomy" id="574655"/>
    <lineage>
        <taxon>Eukaryota</taxon>
        <taxon>Fungi</taxon>
        <taxon>Dikarya</taxon>
        <taxon>Ascomycota</taxon>
        <taxon>Pezizomycotina</taxon>
        <taxon>Dothideomycetes</taxon>
        <taxon>Dothideomycetidae</taxon>
        <taxon>Mycosphaerellales</taxon>
        <taxon>Teratosphaeriaceae</taxon>
        <taxon>Elasticomyces</taxon>
    </lineage>
</organism>
<evidence type="ECO:0000313" key="2">
    <source>
        <dbReference type="EMBL" id="KAK5696690.1"/>
    </source>
</evidence>
<sequence length="306" mass="34549">MVASHIACEASCQGLEAQIAALHKGYGDEITRLQGLLNAPPKDHKQQMAQLHSQLAAQAASYGEEIGRLQAQIDNIRNQATLQMNESIKQHDTRIAQLKAQHFGQLERLKVEQEQNQNNYTRLAKVEWDKKALELEQQAKQHQERNTLLTARLNDEKAAHETTKHSMSSSISQIRLANKAKITELETQLESFQKRVAGDPKAGLQVKLRRTMYTQEFEYSGHGVGTLSNLAKRLSRDITTLNDSNTTFFLPCKIHFALRELQDHSKRLHENLISHILGVAACLMHQRRDRATSGLKAWSPVGARKV</sequence>
<accession>A0AAN7ZZK3</accession>
<dbReference type="EMBL" id="JAVRQU010000012">
    <property type="protein sequence ID" value="KAK5696690.1"/>
    <property type="molecule type" value="Genomic_DNA"/>
</dbReference>
<name>A0AAN7ZZK3_9PEZI</name>
<evidence type="ECO:0000313" key="3">
    <source>
        <dbReference type="Proteomes" id="UP001310594"/>
    </source>
</evidence>
<feature type="coiled-coil region" evidence="1">
    <location>
        <begin position="59"/>
        <end position="86"/>
    </location>
</feature>
<evidence type="ECO:0000256" key="1">
    <source>
        <dbReference type="SAM" id="Coils"/>
    </source>
</evidence>
<protein>
    <submittedName>
        <fullName evidence="2">Uncharacterized protein</fullName>
    </submittedName>
</protein>
<dbReference type="AlphaFoldDB" id="A0AAN7ZZK3"/>
<gene>
    <name evidence="2" type="ORF">LTR97_007994</name>
</gene>
<proteinExistence type="predicted"/>
<feature type="coiled-coil region" evidence="1">
    <location>
        <begin position="125"/>
        <end position="152"/>
    </location>
</feature>
<keyword evidence="1" id="KW-0175">Coiled coil</keyword>
<comment type="caution">
    <text evidence="2">The sequence shown here is derived from an EMBL/GenBank/DDBJ whole genome shotgun (WGS) entry which is preliminary data.</text>
</comment>
<dbReference type="Proteomes" id="UP001310594">
    <property type="component" value="Unassembled WGS sequence"/>
</dbReference>
<reference evidence="2" key="1">
    <citation type="submission" date="2023-08" db="EMBL/GenBank/DDBJ databases">
        <title>Black Yeasts Isolated from many extreme environments.</title>
        <authorList>
            <person name="Coleine C."/>
            <person name="Stajich J.E."/>
            <person name="Selbmann L."/>
        </authorList>
    </citation>
    <scope>NUCLEOTIDE SEQUENCE</scope>
    <source>
        <strain evidence="2">CCFEE 5810</strain>
    </source>
</reference>